<reference evidence="2" key="1">
    <citation type="submission" date="2023-07" db="EMBL/GenBank/DDBJ databases">
        <title>Sequencing the genomes of 1000 actinobacteria strains.</title>
        <authorList>
            <person name="Klenk H.-P."/>
        </authorList>
    </citation>
    <scope>NUCLEOTIDE SEQUENCE</scope>
    <source>
        <strain evidence="2">DSM 44707</strain>
    </source>
</reference>
<sequence>MVRQPSDSLGRRRPGRGTDPNTLAGRTSNQDEAYRRRQSLAEKMRARTRDPEASDATPPDADPVE</sequence>
<protein>
    <submittedName>
        <fullName evidence="2">Uncharacterized protein</fullName>
    </submittedName>
</protein>
<dbReference type="AlphaFoldDB" id="A0AAE3YMS1"/>
<evidence type="ECO:0000313" key="2">
    <source>
        <dbReference type="EMBL" id="MDR7275357.1"/>
    </source>
</evidence>
<proteinExistence type="predicted"/>
<evidence type="ECO:0000313" key="3">
    <source>
        <dbReference type="Proteomes" id="UP001183643"/>
    </source>
</evidence>
<dbReference type="RefSeq" id="WP_310366226.1">
    <property type="nucleotide sequence ID" value="NZ_JAVDYB010000001.1"/>
</dbReference>
<accession>A0AAE3YMS1</accession>
<feature type="compositionally biased region" description="Basic and acidic residues" evidence="1">
    <location>
        <begin position="32"/>
        <end position="52"/>
    </location>
</feature>
<comment type="caution">
    <text evidence="2">The sequence shown here is derived from an EMBL/GenBank/DDBJ whole genome shotgun (WGS) entry which is preliminary data.</text>
</comment>
<gene>
    <name evidence="2" type="ORF">J2S41_002135</name>
</gene>
<name>A0AAE3YMS1_9ACTN</name>
<organism evidence="2 3">
    <name type="scientific">Catenuloplanes atrovinosus</name>
    <dbReference type="NCBI Taxonomy" id="137266"/>
    <lineage>
        <taxon>Bacteria</taxon>
        <taxon>Bacillati</taxon>
        <taxon>Actinomycetota</taxon>
        <taxon>Actinomycetes</taxon>
        <taxon>Micromonosporales</taxon>
        <taxon>Micromonosporaceae</taxon>
        <taxon>Catenuloplanes</taxon>
    </lineage>
</organism>
<feature type="region of interest" description="Disordered" evidence="1">
    <location>
        <begin position="1"/>
        <end position="65"/>
    </location>
</feature>
<evidence type="ECO:0000256" key="1">
    <source>
        <dbReference type="SAM" id="MobiDB-lite"/>
    </source>
</evidence>
<dbReference type="Proteomes" id="UP001183643">
    <property type="component" value="Unassembled WGS sequence"/>
</dbReference>
<dbReference type="EMBL" id="JAVDYB010000001">
    <property type="protein sequence ID" value="MDR7275357.1"/>
    <property type="molecule type" value="Genomic_DNA"/>
</dbReference>
<feature type="compositionally biased region" description="Polar residues" evidence="1">
    <location>
        <begin position="19"/>
        <end position="31"/>
    </location>
</feature>
<keyword evidence="3" id="KW-1185">Reference proteome</keyword>